<evidence type="ECO:0000313" key="1">
    <source>
        <dbReference type="EMBL" id="KAG2443468.1"/>
    </source>
</evidence>
<organism evidence="1 2">
    <name type="scientific">Chlamydomonas incerta</name>
    <dbReference type="NCBI Taxonomy" id="51695"/>
    <lineage>
        <taxon>Eukaryota</taxon>
        <taxon>Viridiplantae</taxon>
        <taxon>Chlorophyta</taxon>
        <taxon>core chlorophytes</taxon>
        <taxon>Chlorophyceae</taxon>
        <taxon>CS clade</taxon>
        <taxon>Chlamydomonadales</taxon>
        <taxon>Chlamydomonadaceae</taxon>
        <taxon>Chlamydomonas</taxon>
    </lineage>
</organism>
<reference evidence="1" key="1">
    <citation type="journal article" date="2020" name="bioRxiv">
        <title>Comparative genomics of Chlamydomonas.</title>
        <authorList>
            <person name="Craig R.J."/>
            <person name="Hasan A.R."/>
            <person name="Ness R.W."/>
            <person name="Keightley P.D."/>
        </authorList>
    </citation>
    <scope>NUCLEOTIDE SEQUENCE</scope>
    <source>
        <strain evidence="1">SAG 7.73</strain>
    </source>
</reference>
<name>A0A835TE64_CHLIN</name>
<gene>
    <name evidence="1" type="ORF">HXX76_001823</name>
</gene>
<evidence type="ECO:0000313" key="2">
    <source>
        <dbReference type="Proteomes" id="UP000650467"/>
    </source>
</evidence>
<evidence type="ECO:0008006" key="3">
    <source>
        <dbReference type="Google" id="ProtNLM"/>
    </source>
</evidence>
<sequence length="87" mass="9269">MPPKNSNAPEWEYVKVLDASKANKYLECLLCGHKYYGSASRVRGHLLGIPDRGVTRCLKAPREVKVAPRAGARLHGAQGGLAGVGGV</sequence>
<proteinExistence type="predicted"/>
<dbReference type="AlphaFoldDB" id="A0A835TE64"/>
<dbReference type="OrthoDB" id="496703at2759"/>
<dbReference type="EMBL" id="JAEHOC010000003">
    <property type="protein sequence ID" value="KAG2443468.1"/>
    <property type="molecule type" value="Genomic_DNA"/>
</dbReference>
<comment type="caution">
    <text evidence="1">The sequence shown here is derived from an EMBL/GenBank/DDBJ whole genome shotgun (WGS) entry which is preliminary data.</text>
</comment>
<protein>
    <recommendedName>
        <fullName evidence="3">BED-type domain-containing protein</fullName>
    </recommendedName>
</protein>
<keyword evidence="2" id="KW-1185">Reference proteome</keyword>
<dbReference type="Proteomes" id="UP000650467">
    <property type="component" value="Unassembled WGS sequence"/>
</dbReference>
<accession>A0A835TE64</accession>